<dbReference type="Proteomes" id="UP001190465">
    <property type="component" value="Chromosome"/>
</dbReference>
<dbReference type="InterPro" id="IPR010060">
    <property type="entry name" value="NRPS_synth"/>
</dbReference>
<dbReference type="RefSeq" id="WP_308480094.1">
    <property type="nucleotide sequence ID" value="NZ_OY726397.1"/>
</dbReference>
<dbReference type="Gene3D" id="3.30.300.30">
    <property type="match status" value="2"/>
</dbReference>
<evidence type="ECO:0000259" key="7">
    <source>
        <dbReference type="PROSITE" id="PS50075"/>
    </source>
</evidence>
<evidence type="ECO:0000256" key="2">
    <source>
        <dbReference type="ARBA" id="ARBA00022450"/>
    </source>
</evidence>
<feature type="domain" description="Carrier" evidence="7">
    <location>
        <begin position="2469"/>
        <end position="2543"/>
    </location>
</feature>
<dbReference type="PROSITE" id="PS00012">
    <property type="entry name" value="PHOSPHOPANTETHEINE"/>
    <property type="match status" value="2"/>
</dbReference>
<feature type="domain" description="Carrier" evidence="7">
    <location>
        <begin position="951"/>
        <end position="1025"/>
    </location>
</feature>
<organism evidence="8 9">
    <name type="scientific">[Mycobacterium] burgundiense</name>
    <dbReference type="NCBI Taxonomy" id="3064286"/>
    <lineage>
        <taxon>Bacteria</taxon>
        <taxon>Bacillati</taxon>
        <taxon>Actinomycetota</taxon>
        <taxon>Actinomycetes</taxon>
        <taxon>Mycobacteriales</taxon>
        <taxon>Mycobacteriaceae</taxon>
        <taxon>Mycolicibacterium</taxon>
    </lineage>
</organism>
<gene>
    <name evidence="8" type="ORF">MU0053_004828</name>
</gene>
<keyword evidence="5" id="KW-0045">Antibiotic biosynthesis</keyword>
<evidence type="ECO:0000256" key="1">
    <source>
        <dbReference type="ARBA" id="ARBA00001957"/>
    </source>
</evidence>
<dbReference type="NCBIfam" id="TIGR01733">
    <property type="entry name" value="AA-adenyl-dom"/>
    <property type="match status" value="2"/>
</dbReference>
<dbReference type="InterPro" id="IPR042099">
    <property type="entry name" value="ANL_N_sf"/>
</dbReference>
<dbReference type="PROSITE" id="PS50075">
    <property type="entry name" value="CARRIER"/>
    <property type="match status" value="2"/>
</dbReference>
<dbReference type="NCBIfam" id="NF003417">
    <property type="entry name" value="PRK04813.1"/>
    <property type="match status" value="2"/>
</dbReference>
<keyword evidence="9" id="KW-1185">Reference proteome</keyword>
<dbReference type="InterPro" id="IPR025110">
    <property type="entry name" value="AMP-bd_C"/>
</dbReference>
<dbReference type="EMBL" id="OY726397">
    <property type="protein sequence ID" value="CAJ1510872.1"/>
    <property type="molecule type" value="Genomic_DNA"/>
</dbReference>
<dbReference type="Pfam" id="PF00668">
    <property type="entry name" value="Condensation"/>
    <property type="match status" value="5"/>
</dbReference>
<dbReference type="NCBIfam" id="TIGR01720">
    <property type="entry name" value="NRPS-para261"/>
    <property type="match status" value="2"/>
</dbReference>
<evidence type="ECO:0000256" key="5">
    <source>
        <dbReference type="ARBA" id="ARBA00023194"/>
    </source>
</evidence>
<evidence type="ECO:0000256" key="6">
    <source>
        <dbReference type="SAM" id="MobiDB-lite"/>
    </source>
</evidence>
<comment type="cofactor">
    <cofactor evidence="1">
        <name>pantetheine 4'-phosphate</name>
        <dbReference type="ChEBI" id="CHEBI:47942"/>
    </cofactor>
</comment>
<reference evidence="8 9" key="1">
    <citation type="submission" date="2023-08" db="EMBL/GenBank/DDBJ databases">
        <authorList>
            <person name="Folkvardsen B D."/>
            <person name="Norman A."/>
        </authorList>
    </citation>
    <scope>NUCLEOTIDE SEQUENCE [LARGE SCALE GENOMIC DNA]</scope>
    <source>
        <strain evidence="8 9">Mu0053</strain>
    </source>
</reference>
<dbReference type="SMART" id="SM00823">
    <property type="entry name" value="PKS_PP"/>
    <property type="match status" value="2"/>
</dbReference>
<keyword evidence="2" id="KW-0596">Phosphopantetheine</keyword>
<accession>A0ABN9NVC1</accession>
<dbReference type="InterPro" id="IPR036736">
    <property type="entry name" value="ACP-like_sf"/>
</dbReference>
<dbReference type="PROSITE" id="PS00455">
    <property type="entry name" value="AMP_BINDING"/>
    <property type="match status" value="2"/>
</dbReference>
<dbReference type="Gene3D" id="3.30.559.30">
    <property type="entry name" value="Nonribosomal peptide synthetase, condensation domain"/>
    <property type="match status" value="5"/>
</dbReference>
<dbReference type="InterPro" id="IPR045851">
    <property type="entry name" value="AMP-bd_C_sf"/>
</dbReference>
<dbReference type="SUPFAM" id="SSF52777">
    <property type="entry name" value="CoA-dependent acyltransferases"/>
    <property type="match status" value="10"/>
</dbReference>
<dbReference type="SUPFAM" id="SSF47336">
    <property type="entry name" value="ACP-like"/>
    <property type="match status" value="2"/>
</dbReference>
<dbReference type="InterPro" id="IPR009081">
    <property type="entry name" value="PP-bd_ACP"/>
</dbReference>
<sequence>MEPDLGALPLSRGQLDIWLSQESGLAGTEWQLGLLGRIDGAVRHDLMERAVRQALQEAEPARASFFEVDGQVFQRALDYSDLELPLFDVRDAGDPEREVRELASSIQHTPLPLTGKLVKFALFRTQENEFWLFGLGHHISVDGLGMALVSRRIATIYTALAKGETVPPAYFGSLQDLVDCETQYEESTDFQDDLAYWQSNPPPDAGLDQPQSSGADGRDAYAPSASVPIDPAVVGDIKELSKSLRIRRYTVTTAACALLARSWSANGSEVALDFPVSRRVQAESKTLPAMLAGVVPLVLSAPPEMTVGEFCRHVDVRIRELLKHQRFPVHALGADGTVGGPRQASNRVAVNFIPSRLTADLAGAPISVSYTNHGPTSSFGLFFLGAGDELFLSTAGAGEPFANFEVAELADHIQRVITAMAADPDRRLSSLDLLAGDERAELESFGNQDALAPDADTIAITEFFARRVAEAPDTVALTFEGRALTYRELDAAANRLAHVLAAGGVGPGERVALVTERSADAVVAILAVLKTGAAYLPIDPAVPASRIEYILSDAKPIAAITTAELRARLDGYDITVVDVADPAADAQPSSPLPGPRPDDIAYIIYTSGTTGAPKGVAVTHHNVTQLMTSLDAGLPNPGVWPLCHSLAFDVSVWEIWGALLRGGRLVVVPESVAGSPEDFHRVLVEQGVNVLTQTPSAVAMLPVEGLESTALAVVGEACPAAVVDRWAPGRVMINAYGPTETTMCVAISAPLQAGSGVVPIGSPVPGAALYVLDTWMQPVPAGVVGELYVAGDGVAPGYISRSDLTASRFVACPFVGAGAPGQRMYRTGDLVRWGDDGQLQYLGRADEQVKIRGYRIELGEVHAALSALDGVATAAVIAREDRPGDKRLVGYITGTADPAEVRAQLADRLPPYMVPAAVVVLEALPLTPNNKLDTRALPAPEYIGAGRDYRAPASAVEEVLAGIYAQVLGVERVGVDDSFFDLGGDSILSMQVVARARAAGVLCRPRDVFVEQTVARLATVVEVVSGEAAEVDEGIGAVVATPIMHWLRENTGATDQFNQALVIQAPGGVGETDVLVVLQAVLDRHATLRLRAEERDAADGWSLLVPEAGAVPARACLVSVETLSEEALVAARARLDPAAGKMLSALWVPDTGQLALIIHHLAVDGVSWRILLEDMNIAWAQHHTGQPIALPTGGTSFAGWSALLAEHARTAEVAGQADAWRKVLQTPPVLPAVQPTADTYANAGRLSVSLDADTTRQVLGAAPTAFHAGVQDILLIAFGLAWTEFLGTAGPIGVDVEGHGRAEELGNNIDLSRTVGWFTTKYPVALSVDRLDWEAQVRTGAPALGTVIKAAKEQLRALPDGLSYGLLRYLNPDVELAGAEPTIGFNYLGRLGAGATELSEELWRISQDSLALTDIASAVPMPLAHTVELNAGTMDSDAGPLLQAAWTWAPSALNRDQISTLSRLWFEALAGICAHVRSGGGGLTPSDLAPVQLSQQQIDELTRRSEIADVLPLTPLQQGLLFQSSFVEATAGADGPGGATDSDIYAVQLGITMTGALEPNRLREAVHAVIARHPNLAARFCEDFGEPVQIIPAKPEIAWQYVELTAADDEVEQFCAAERTAVCKLNDEPVFRAALIRTAGNRHRLVLTIHHIVIDGWSLPILLQDIFAGYYGQRLPAAAPYRGFVTWLAAQDAEAAKAAWRKVFEGFETPTLVAPPAQSGLRGVESYHVPEDISRALTELARAQRTTVNTVLQAAWAQMLTWLTGQHDVAFGTAVSGRPADLPGAESMVGLLINTVPVRANITATTTVADLLDQLQHAHNDTVEHDHLALNEIHRLTGQDRLFDTLFVYENYPIDADALLGVQELAITEFTSREYNHYPLSVVAMPGQRLGLRVEFDTEIFDADAVETLINRLQHVLAAMAADPTRRMSAIDLLDDAEHRRLDEWGNREVLTRPDTTAVAIPALFDQQVMRAPDAVALTFEGRSLTYRELDEAANRLANLLTSQGAGPGQRVALLLPRTADAITAILAVLKTGAAYLPIDPAHPDTRVEFMLSDAAPVAAITTADLRARLVTSDVPQMAIVTIDDSAIDTQPSTALPIPAPDNIAYIIYTSGTTGTPKGVAVTHRNVTQLLEALDSELSAELVWTQCHSLAFDYSVWEIWGALLYGGRLLVVPDSVVRSPEDLHALLVTEKVGLLSQTPSAFYALQTADALQPELGQQLALQTVVFGGEALEPQQLSGWLQRHPTLPRMINMYGITETTVHASFREIGDEDVANNASPIGVPLKHLAFFVLDGWLRQVPVGVVGELYVAGSGLASGYVGRSDLTSTRFVACPFVGAGAPGQRMYRTGDLVSWGADGQLRYVGRADKQVKIRGYRIELGEVHSALADLDGVEQAAVIAREDRPGDKRLVGYITGSADPVKVRAALAERLPAYMVPAAVVVLEALPLTVNGKLDTQALPAPEFQDVDQYRPPADAVEELLAGIYAQVLGVERVGVDDSFFDLGGDSISSMQVVARARAAGLVCRPRDIFAEQTVARLAQVVAFADNATGVVDRGTGAVVATPIMRWLYSLDGPVDQFNQTVVVRAPAGVTEPDVLVVLQALLDRHAMLRLRASGSDLSLTVPDEGAVSAPDCLSTVAALSEDALVAARRRLNPTTGQMLSALWVPETSQLALLIHHLAVDAVSWRILLEDLNIAWAQHHGGQPIELPSGGTSFARWSSLLADYAADSGVAAKADTWREMAALPAVLPAPAPEADTYATAGQLSVSLDVETTRQLLGAVPTAFHAGVQDILLIAFGLAWKEFLGIGDAPFGVDVEGHGRAEELLGDVDLSRTVGWFTSKYPVALAVGDLSWEQVSNGDAALGAVIKDVKEQLRALPDGLTYGLLRYLNAGVELPGTDPTIGFNYLGRLGAGTADLSEDLWRIDQDAVAVTAAGSAVPTPLGHTVELNAGTMDTDAGPQLHATWTWAPSALDRDQVDRVGRLWFEALAGICAHVCTGGGGLTPSDLAPARLSQQEIDELTQRESVADVLPLTPLQQGLLFHTVATQGGEDLYAVQLDITVAGPLEPQRLREAVHTVLKRRPNVVARFCEDYGEPVQILSADPALAWQYVDLTGNGGGNVEDEVQRLSAAERAAVVDLEQPVFRAALIRTAADQFRFVITNHHIVLDGWSKPILLQEIFASYFGERLPAPVPYRRFVTWLADQDNDAAREAWRAVFDGFETPTLVGPSGLALGRRGVESFTVSAEITQALGELARSCRTTVSTVLQAAWAQLLTWLTGQHDVAFGTAVSGRPTDLVGAESMVGLLINTVPVRATITAETTIASLLSQIQSGYTATLDHQHLALHEIHRVTDHDQLFDTMFVYENYPIDAAALLGVRELAITDFTNREYNHYPLSVQAVPGHELGLRVEFDTHVLSAARIQKLVKRFQRVLENMTADTREQS</sequence>
<dbReference type="InterPro" id="IPR020806">
    <property type="entry name" value="PKS_PP-bd"/>
</dbReference>
<proteinExistence type="predicted"/>
<feature type="region of interest" description="Disordered" evidence="6">
    <location>
        <begin position="194"/>
        <end position="221"/>
    </location>
</feature>
<evidence type="ECO:0000256" key="3">
    <source>
        <dbReference type="ARBA" id="ARBA00022553"/>
    </source>
</evidence>
<dbReference type="SUPFAM" id="SSF56801">
    <property type="entry name" value="Acetyl-CoA synthetase-like"/>
    <property type="match status" value="2"/>
</dbReference>
<dbReference type="Gene3D" id="1.10.1200.10">
    <property type="entry name" value="ACP-like"/>
    <property type="match status" value="2"/>
</dbReference>
<dbReference type="InterPro" id="IPR006162">
    <property type="entry name" value="Ppantetheine_attach_site"/>
</dbReference>
<dbReference type="InterPro" id="IPR000873">
    <property type="entry name" value="AMP-dep_synth/lig_dom"/>
</dbReference>
<dbReference type="Gene3D" id="3.30.559.10">
    <property type="entry name" value="Chloramphenicol acetyltransferase-like domain"/>
    <property type="match status" value="5"/>
</dbReference>
<dbReference type="PANTHER" id="PTHR45527:SF14">
    <property type="entry name" value="PLIPASTATIN SYNTHASE SUBUNIT B"/>
    <property type="match status" value="1"/>
</dbReference>
<dbReference type="Gene3D" id="3.40.50.12780">
    <property type="entry name" value="N-terminal domain of ligase-like"/>
    <property type="match status" value="2"/>
</dbReference>
<dbReference type="CDD" id="cd17643">
    <property type="entry name" value="A_NRPS_Cytc1-like"/>
    <property type="match status" value="1"/>
</dbReference>
<dbReference type="InterPro" id="IPR020845">
    <property type="entry name" value="AMP-binding_CS"/>
</dbReference>
<dbReference type="PANTHER" id="PTHR45527">
    <property type="entry name" value="NONRIBOSOMAL PEPTIDE SYNTHETASE"/>
    <property type="match status" value="1"/>
</dbReference>
<dbReference type="InterPro" id="IPR010071">
    <property type="entry name" value="AA_adenyl_dom"/>
</dbReference>
<protein>
    <submittedName>
        <fullName evidence="8">Amino acid adenylation domain-containing protein</fullName>
    </submittedName>
</protein>
<keyword evidence="3" id="KW-0597">Phosphoprotein</keyword>
<name>A0ABN9NVC1_9MYCO</name>
<dbReference type="InterPro" id="IPR001242">
    <property type="entry name" value="Condensation_dom"/>
</dbReference>
<dbReference type="CDD" id="cd19543">
    <property type="entry name" value="DCL_NRPS"/>
    <property type="match status" value="2"/>
</dbReference>
<dbReference type="InterPro" id="IPR023213">
    <property type="entry name" value="CAT-like_dom_sf"/>
</dbReference>
<dbReference type="Pfam" id="PF13193">
    <property type="entry name" value="AMP-binding_C"/>
    <property type="match status" value="2"/>
</dbReference>
<dbReference type="Pfam" id="PF00501">
    <property type="entry name" value="AMP-binding"/>
    <property type="match status" value="2"/>
</dbReference>
<dbReference type="Pfam" id="PF00550">
    <property type="entry name" value="PP-binding"/>
    <property type="match status" value="2"/>
</dbReference>
<evidence type="ECO:0000256" key="4">
    <source>
        <dbReference type="ARBA" id="ARBA00022737"/>
    </source>
</evidence>
<evidence type="ECO:0000313" key="9">
    <source>
        <dbReference type="Proteomes" id="UP001190465"/>
    </source>
</evidence>
<evidence type="ECO:0000313" key="8">
    <source>
        <dbReference type="EMBL" id="CAJ1510872.1"/>
    </source>
</evidence>
<keyword evidence="4" id="KW-0677">Repeat</keyword>